<feature type="transmembrane region" description="Helical" evidence="8">
    <location>
        <begin position="125"/>
        <end position="146"/>
    </location>
</feature>
<keyword evidence="7 8" id="KW-0472">Membrane</keyword>
<evidence type="ECO:0000313" key="10">
    <source>
        <dbReference type="EMBL" id="MDQ0363350.1"/>
    </source>
</evidence>
<keyword evidence="3 8" id="KW-0812">Transmembrane</keyword>
<dbReference type="EMBL" id="JAUSUZ010000001">
    <property type="protein sequence ID" value="MDQ0363350.1"/>
    <property type="molecule type" value="Genomic_DNA"/>
</dbReference>
<sequence length="147" mass="14457">MTAAVDLTGPVEAAHARVEQQLAKADTKAGIVSTSAVAAVAVFAAAAAATHGSVRAGLVTAAVGAFAALGATLSALWPRLGGDHGFVRWAGMAPDALAAELVESPPVDAAAVVGLSQTAWRKNRAIQAAIVLLFVAPLAGVVTAVAV</sequence>
<dbReference type="GO" id="GO:0005886">
    <property type="term" value="C:plasma membrane"/>
    <property type="evidence" value="ECO:0007669"/>
    <property type="project" value="UniProtKB-SubCell"/>
</dbReference>
<feature type="transmembrane region" description="Helical" evidence="8">
    <location>
        <begin position="56"/>
        <end position="77"/>
    </location>
</feature>
<evidence type="ECO:0000256" key="2">
    <source>
        <dbReference type="ARBA" id="ARBA00022475"/>
    </source>
</evidence>
<evidence type="ECO:0000256" key="3">
    <source>
        <dbReference type="ARBA" id="ARBA00022692"/>
    </source>
</evidence>
<organism evidence="11 12">
    <name type="scientific">Catenuloplanes indicus</name>
    <dbReference type="NCBI Taxonomy" id="137267"/>
    <lineage>
        <taxon>Bacteria</taxon>
        <taxon>Bacillati</taxon>
        <taxon>Actinomycetota</taxon>
        <taxon>Actinomycetes</taxon>
        <taxon>Micromonosporales</taxon>
        <taxon>Micromonosporaceae</taxon>
        <taxon>Catenuloplanes</taxon>
    </lineage>
</organism>
<dbReference type="EMBL" id="JAUSUZ010000002">
    <property type="protein sequence ID" value="MDQ0371672.1"/>
    <property type="molecule type" value="Genomic_DNA"/>
</dbReference>
<evidence type="ECO:0000256" key="6">
    <source>
        <dbReference type="ARBA" id="ARBA00023118"/>
    </source>
</evidence>
<evidence type="ECO:0000256" key="4">
    <source>
        <dbReference type="ARBA" id="ARBA00022741"/>
    </source>
</evidence>
<dbReference type="InterPro" id="IPR043760">
    <property type="entry name" value="PycTM_dom"/>
</dbReference>
<protein>
    <recommendedName>
        <fullName evidence="9">Pycsar effector protein domain-containing protein</fullName>
    </recommendedName>
</protein>
<feature type="domain" description="Pycsar effector protein" evidence="9">
    <location>
        <begin position="12"/>
        <end position="145"/>
    </location>
</feature>
<keyword evidence="4" id="KW-0547">Nucleotide-binding</keyword>
<evidence type="ECO:0000256" key="1">
    <source>
        <dbReference type="ARBA" id="ARBA00004236"/>
    </source>
</evidence>
<dbReference type="Pfam" id="PF18967">
    <property type="entry name" value="PycTM"/>
    <property type="match status" value="1"/>
</dbReference>
<evidence type="ECO:0000256" key="8">
    <source>
        <dbReference type="SAM" id="Phobius"/>
    </source>
</evidence>
<feature type="transmembrane region" description="Helical" evidence="8">
    <location>
        <begin position="29"/>
        <end position="49"/>
    </location>
</feature>
<evidence type="ECO:0000256" key="7">
    <source>
        <dbReference type="ARBA" id="ARBA00023136"/>
    </source>
</evidence>
<evidence type="ECO:0000259" key="9">
    <source>
        <dbReference type="Pfam" id="PF18967"/>
    </source>
</evidence>
<dbReference type="GO" id="GO:0000166">
    <property type="term" value="F:nucleotide binding"/>
    <property type="evidence" value="ECO:0007669"/>
    <property type="project" value="UniProtKB-KW"/>
</dbReference>
<dbReference type="RefSeq" id="WP_307233909.1">
    <property type="nucleotide sequence ID" value="NZ_JAUSUZ010000001.1"/>
</dbReference>
<keyword evidence="12" id="KW-1185">Reference proteome</keyword>
<name>A0AAE4B2H2_9ACTN</name>
<comment type="subcellular location">
    <subcellularLocation>
        <location evidence="1">Cell membrane</location>
    </subcellularLocation>
</comment>
<gene>
    <name evidence="10" type="ORF">J2S42_000019</name>
    <name evidence="11" type="ORF">J2S42_008420</name>
</gene>
<evidence type="ECO:0000313" key="12">
    <source>
        <dbReference type="Proteomes" id="UP001240236"/>
    </source>
</evidence>
<proteinExistence type="predicted"/>
<dbReference type="GO" id="GO:0051607">
    <property type="term" value="P:defense response to virus"/>
    <property type="evidence" value="ECO:0007669"/>
    <property type="project" value="UniProtKB-KW"/>
</dbReference>
<dbReference type="AlphaFoldDB" id="A0AAE4B2H2"/>
<evidence type="ECO:0000256" key="5">
    <source>
        <dbReference type="ARBA" id="ARBA00022989"/>
    </source>
</evidence>
<keyword evidence="5 8" id="KW-1133">Transmembrane helix</keyword>
<reference evidence="11 12" key="1">
    <citation type="submission" date="2023-07" db="EMBL/GenBank/DDBJ databases">
        <title>Sequencing the genomes of 1000 actinobacteria strains.</title>
        <authorList>
            <person name="Klenk H.-P."/>
        </authorList>
    </citation>
    <scope>NUCLEOTIDE SEQUENCE [LARGE SCALE GENOMIC DNA]</scope>
    <source>
        <strain evidence="11 12">DSM 44709</strain>
    </source>
</reference>
<comment type="caution">
    <text evidence="11">The sequence shown here is derived from an EMBL/GenBank/DDBJ whole genome shotgun (WGS) entry which is preliminary data.</text>
</comment>
<accession>A0AAE4B2H2</accession>
<evidence type="ECO:0000313" key="11">
    <source>
        <dbReference type="EMBL" id="MDQ0371672.1"/>
    </source>
</evidence>
<keyword evidence="2" id="KW-1003">Cell membrane</keyword>
<keyword evidence="6" id="KW-0051">Antiviral defense</keyword>
<dbReference type="Proteomes" id="UP001240236">
    <property type="component" value="Unassembled WGS sequence"/>
</dbReference>